<gene>
    <name evidence="12" type="ORF">PSANT_01708</name>
</gene>
<evidence type="ECO:0000256" key="5">
    <source>
        <dbReference type="ARBA" id="ARBA00022990"/>
    </source>
</evidence>
<keyword evidence="4" id="KW-0832">Ubl conjugation</keyword>
<dbReference type="FunFam" id="3.40.50.790:FF:000004">
    <property type="entry name" value="Ribosomal L1 domain-containing 1-like 1"/>
    <property type="match status" value="1"/>
</dbReference>
<name>A0A5C3FI24_PSEA2</name>
<comment type="subcellular location">
    <subcellularLocation>
        <location evidence="1">Nucleus</location>
        <location evidence="1">Nucleolus</location>
    </subcellularLocation>
</comment>
<dbReference type="SUPFAM" id="SSF56808">
    <property type="entry name" value="Ribosomal protein L1"/>
    <property type="match status" value="1"/>
</dbReference>
<evidence type="ECO:0000256" key="2">
    <source>
        <dbReference type="ARBA" id="ARBA00022499"/>
    </source>
</evidence>
<feature type="region of interest" description="Disordered" evidence="11">
    <location>
        <begin position="283"/>
        <end position="353"/>
    </location>
</feature>
<keyword evidence="2" id="KW-1017">Isopeptide bond</keyword>
<dbReference type="EMBL" id="OOIQ01000003">
    <property type="protein sequence ID" value="SPO44023.1"/>
    <property type="molecule type" value="Genomic_DNA"/>
</dbReference>
<feature type="compositionally biased region" description="Basic and acidic residues" evidence="11">
    <location>
        <begin position="295"/>
        <end position="308"/>
    </location>
</feature>
<dbReference type="InterPro" id="IPR028364">
    <property type="entry name" value="Ribosomal_uL1/biogenesis"/>
</dbReference>
<dbReference type="Proteomes" id="UP000325008">
    <property type="component" value="Unassembled WGS sequence"/>
</dbReference>
<evidence type="ECO:0000256" key="1">
    <source>
        <dbReference type="ARBA" id="ARBA00004604"/>
    </source>
</evidence>
<evidence type="ECO:0000313" key="12">
    <source>
        <dbReference type="EMBL" id="SPO44023.1"/>
    </source>
</evidence>
<dbReference type="OrthoDB" id="10251727at2759"/>
<feature type="compositionally biased region" description="Low complexity" evidence="11">
    <location>
        <begin position="335"/>
        <end position="347"/>
    </location>
</feature>
<organism evidence="12 13">
    <name type="scientific">Pseudozyma antarctica</name>
    <name type="common">Yeast</name>
    <name type="synonym">Candida antarctica</name>
    <dbReference type="NCBI Taxonomy" id="84753"/>
    <lineage>
        <taxon>Eukaryota</taxon>
        <taxon>Fungi</taxon>
        <taxon>Dikarya</taxon>
        <taxon>Basidiomycota</taxon>
        <taxon>Ustilaginomycotina</taxon>
        <taxon>Ustilaginomycetes</taxon>
        <taxon>Ustilaginales</taxon>
        <taxon>Ustilaginaceae</taxon>
        <taxon>Moesziomyces</taxon>
    </lineage>
</organism>
<comment type="similarity">
    <text evidence="9">Belongs to the universal ribosomal protein uL1 family. Highly divergent.</text>
</comment>
<dbReference type="RefSeq" id="XP_014658087.1">
    <property type="nucleotide sequence ID" value="XM_014802601.1"/>
</dbReference>
<reference evidence="12" key="1">
    <citation type="submission" date="2018-03" db="EMBL/GenBank/DDBJ databases">
        <authorList>
            <person name="Guldener U."/>
        </authorList>
    </citation>
    <scope>NUCLEOTIDE SEQUENCE [LARGE SCALE GENOMIC DNA]</scope>
    <source>
        <strain evidence="12">ATCC34888</strain>
    </source>
</reference>
<keyword evidence="13" id="KW-1185">Reference proteome</keyword>
<dbReference type="GO" id="GO:0005730">
    <property type="term" value="C:nucleolus"/>
    <property type="evidence" value="ECO:0007669"/>
    <property type="project" value="UniProtKB-SubCell"/>
</dbReference>
<evidence type="ECO:0000256" key="4">
    <source>
        <dbReference type="ARBA" id="ARBA00022843"/>
    </source>
</evidence>
<proteinExistence type="inferred from homology"/>
<protein>
    <recommendedName>
        <fullName evidence="10">Ribosomal L1 domain-containing protein 1</fullName>
    </recommendedName>
</protein>
<keyword evidence="6" id="KW-0175">Coiled coil</keyword>
<dbReference type="InterPro" id="IPR023674">
    <property type="entry name" value="Ribosomal_uL1-like"/>
</dbReference>
<dbReference type="Pfam" id="PF00687">
    <property type="entry name" value="Ribosomal_L1"/>
    <property type="match status" value="1"/>
</dbReference>
<evidence type="ECO:0000256" key="7">
    <source>
        <dbReference type="ARBA" id="ARBA00023242"/>
    </source>
</evidence>
<accession>A0A5C3FI24</accession>
<keyword evidence="5" id="KW-0007">Acetylation</keyword>
<evidence type="ECO:0000256" key="11">
    <source>
        <dbReference type="SAM" id="MobiDB-lite"/>
    </source>
</evidence>
<keyword evidence="7" id="KW-0539">Nucleus</keyword>
<keyword evidence="3" id="KW-0597">Phosphoprotein</keyword>
<evidence type="ECO:0000256" key="8">
    <source>
        <dbReference type="ARBA" id="ARBA00054167"/>
    </source>
</evidence>
<dbReference type="InterPro" id="IPR016095">
    <property type="entry name" value="Ribosomal_uL1_3-a/b-sand"/>
</dbReference>
<evidence type="ECO:0000256" key="10">
    <source>
        <dbReference type="ARBA" id="ARBA00070787"/>
    </source>
</evidence>
<dbReference type="AlphaFoldDB" id="A0A5C3FI24"/>
<evidence type="ECO:0000313" key="13">
    <source>
        <dbReference type="Proteomes" id="UP000325008"/>
    </source>
</evidence>
<evidence type="ECO:0000256" key="6">
    <source>
        <dbReference type="ARBA" id="ARBA00023054"/>
    </source>
</evidence>
<comment type="caution">
    <text evidence="12">The sequence shown here is derived from an EMBL/GenBank/DDBJ whole genome shotgun (WGS) entry which is preliminary data.</text>
</comment>
<sequence>MPAKTKITAAAVATKPVVASPSSQQIGVAASNIDQAQVLKAFGALAAHIARRNGGSSSDLPLDGPQGDVRDASNAVYLQMTLNTLHPTSHVKPVRINLPHGLHTPGSTSVCLLVKDPQREYKDVLVQHNIRCIDRVVGVTKLKGKFKPFDARRALVQEHDIFLADARIVPTLPNLCGKVFFDAKKNPITVNIQKNGEALKAELESAIKATTYTQNKGSCTSIKLGFLASHTPEQLTDNLMAALPAVLSRVKGGWENVHNLDVKTGNSAALPIWNAKLGLRTNVSPSKPLAAQSTPDKKQKKTEDKLETPNKQVSPRKTRAAAAKAVEAADKPQPKSTSKKSTSSTTRAARKTK</sequence>
<evidence type="ECO:0000256" key="3">
    <source>
        <dbReference type="ARBA" id="ARBA00022553"/>
    </source>
</evidence>
<dbReference type="Gene3D" id="3.40.50.790">
    <property type="match status" value="1"/>
</dbReference>
<evidence type="ECO:0000256" key="9">
    <source>
        <dbReference type="ARBA" id="ARBA00061550"/>
    </source>
</evidence>
<comment type="function">
    <text evidence="8">Regulates cellular senescence through inhibition of PTEN translation. Acts as a pro-apoptotic regulator in response to DNA damage.</text>
</comment>